<keyword evidence="7" id="KW-1185">Reference proteome</keyword>
<dbReference type="Proteomes" id="UP001142393">
    <property type="component" value="Unassembled WGS sequence"/>
</dbReference>
<dbReference type="EMBL" id="JANVFU010000017">
    <property type="protein sequence ID" value="KAJ3739810.1"/>
    <property type="molecule type" value="Genomic_DNA"/>
</dbReference>
<dbReference type="PANTHER" id="PTHR33337">
    <property type="entry name" value="GFA DOMAIN-CONTAINING PROTEIN"/>
    <property type="match status" value="1"/>
</dbReference>
<reference evidence="6 7" key="1">
    <citation type="journal article" date="2023" name="Proc. Natl. Acad. Sci. U.S.A.">
        <title>A global phylogenomic analysis of the shiitake genus Lentinula.</title>
        <authorList>
            <person name="Sierra-Patev S."/>
            <person name="Min B."/>
            <person name="Naranjo-Ortiz M."/>
            <person name="Looney B."/>
            <person name="Konkel Z."/>
            <person name="Slot J.C."/>
            <person name="Sakamoto Y."/>
            <person name="Steenwyk J.L."/>
            <person name="Rokas A."/>
            <person name="Carro J."/>
            <person name="Camarero S."/>
            <person name="Ferreira P."/>
            <person name="Molpeceres G."/>
            <person name="Ruiz-Duenas F.J."/>
            <person name="Serrano A."/>
            <person name="Henrissat B."/>
            <person name="Drula E."/>
            <person name="Hughes K.W."/>
            <person name="Mata J.L."/>
            <person name="Ishikawa N.K."/>
            <person name="Vargas-Isla R."/>
            <person name="Ushijima S."/>
            <person name="Smith C.A."/>
            <person name="Donoghue J."/>
            <person name="Ahrendt S."/>
            <person name="Andreopoulos W."/>
            <person name="He G."/>
            <person name="LaButti K."/>
            <person name="Lipzen A."/>
            <person name="Ng V."/>
            <person name="Riley R."/>
            <person name="Sandor L."/>
            <person name="Barry K."/>
            <person name="Martinez A.T."/>
            <person name="Xiao Y."/>
            <person name="Gibbons J.G."/>
            <person name="Terashima K."/>
            <person name="Grigoriev I.V."/>
            <person name="Hibbett D."/>
        </authorList>
    </citation>
    <scope>NUCLEOTIDE SEQUENCE [LARGE SCALE GENOMIC DNA]</scope>
    <source>
        <strain evidence="6 7">TFB7810</strain>
    </source>
</reference>
<dbReference type="SUPFAM" id="SSF51316">
    <property type="entry name" value="Mss4-like"/>
    <property type="match status" value="1"/>
</dbReference>
<name>A0A9W8NS41_9AGAR</name>
<dbReference type="Gene3D" id="3.90.1590.10">
    <property type="entry name" value="glutathione-dependent formaldehyde- activating enzyme (gfa)"/>
    <property type="match status" value="1"/>
</dbReference>
<dbReference type="InterPro" id="IPR011057">
    <property type="entry name" value="Mss4-like_sf"/>
</dbReference>
<accession>A0A9W8NS41</accession>
<feature type="domain" description="CENP-V/GFA" evidence="5">
    <location>
        <begin position="11"/>
        <end position="147"/>
    </location>
</feature>
<evidence type="ECO:0000313" key="7">
    <source>
        <dbReference type="Proteomes" id="UP001142393"/>
    </source>
</evidence>
<evidence type="ECO:0000256" key="2">
    <source>
        <dbReference type="ARBA" id="ARBA00022723"/>
    </source>
</evidence>
<dbReference type="AlphaFoldDB" id="A0A9W8NS41"/>
<proteinExistence type="inferred from homology"/>
<organism evidence="6 7">
    <name type="scientific">Lentinula detonsa</name>
    <dbReference type="NCBI Taxonomy" id="2804962"/>
    <lineage>
        <taxon>Eukaryota</taxon>
        <taxon>Fungi</taxon>
        <taxon>Dikarya</taxon>
        <taxon>Basidiomycota</taxon>
        <taxon>Agaricomycotina</taxon>
        <taxon>Agaricomycetes</taxon>
        <taxon>Agaricomycetidae</taxon>
        <taxon>Agaricales</taxon>
        <taxon>Marasmiineae</taxon>
        <taxon>Omphalotaceae</taxon>
        <taxon>Lentinula</taxon>
    </lineage>
</organism>
<dbReference type="GO" id="GO:0016846">
    <property type="term" value="F:carbon-sulfur lyase activity"/>
    <property type="evidence" value="ECO:0007669"/>
    <property type="project" value="InterPro"/>
</dbReference>
<dbReference type="GO" id="GO:0046872">
    <property type="term" value="F:metal ion binding"/>
    <property type="evidence" value="ECO:0007669"/>
    <property type="project" value="UniProtKB-KW"/>
</dbReference>
<comment type="caution">
    <text evidence="6">The sequence shown here is derived from an EMBL/GenBank/DDBJ whole genome shotgun (WGS) entry which is preliminary data.</text>
</comment>
<comment type="similarity">
    <text evidence="1">Belongs to the Gfa family.</text>
</comment>
<dbReference type="PANTHER" id="PTHR33337:SF40">
    <property type="entry name" value="CENP-V_GFA DOMAIN-CONTAINING PROTEIN-RELATED"/>
    <property type="match status" value="1"/>
</dbReference>
<dbReference type="Pfam" id="PF04828">
    <property type="entry name" value="GFA"/>
    <property type="match status" value="1"/>
</dbReference>
<evidence type="ECO:0000313" key="6">
    <source>
        <dbReference type="EMBL" id="KAJ3739810.1"/>
    </source>
</evidence>
<sequence>MSPTAESEIVFRGSCYCSAISYVVKGKPILSAYCHCTLCQRLAASPCVATVHFPAAAFNWTHSEPHEDAFDVYPVANKPWKNRFRCKSCGACVASFSTTKFKYSVWAGQLERNQEGQIKNWDLIKPTAHMFYGTRMLDFNDDLPKWEGYEGQSKRLG</sequence>
<keyword evidence="3" id="KW-0862">Zinc</keyword>
<evidence type="ECO:0000256" key="1">
    <source>
        <dbReference type="ARBA" id="ARBA00005495"/>
    </source>
</evidence>
<keyword evidence="4" id="KW-0456">Lyase</keyword>
<protein>
    <submittedName>
        <fullName evidence="6">Mss4-like protein</fullName>
    </submittedName>
</protein>
<evidence type="ECO:0000259" key="5">
    <source>
        <dbReference type="PROSITE" id="PS51891"/>
    </source>
</evidence>
<dbReference type="InterPro" id="IPR006913">
    <property type="entry name" value="CENP-V/GFA"/>
</dbReference>
<gene>
    <name evidence="6" type="ORF">DFH05DRAFT_500836</name>
</gene>
<evidence type="ECO:0000256" key="3">
    <source>
        <dbReference type="ARBA" id="ARBA00022833"/>
    </source>
</evidence>
<keyword evidence="2" id="KW-0479">Metal-binding</keyword>
<evidence type="ECO:0000256" key="4">
    <source>
        <dbReference type="ARBA" id="ARBA00023239"/>
    </source>
</evidence>
<dbReference type="PROSITE" id="PS51891">
    <property type="entry name" value="CENP_V_GFA"/>
    <property type="match status" value="1"/>
</dbReference>